<feature type="non-terminal residue" evidence="2">
    <location>
        <position position="251"/>
    </location>
</feature>
<reference evidence="2" key="1">
    <citation type="submission" date="2015-12" db="EMBL/GenBank/DDBJ databases">
        <title>De novo transcriptome assembly of four potential Pierce s Disease insect vectors from Arizona vineyards.</title>
        <authorList>
            <person name="Tassone E.E."/>
        </authorList>
    </citation>
    <scope>NUCLEOTIDE SEQUENCE</scope>
</reference>
<gene>
    <name evidence="2" type="ORF">g.45038</name>
</gene>
<sequence>KDVEVISDTLEKLDEVVDRVKAHELLTDTLPASFSKEKAIKLSPLSPTSCFSPTCSLSPTGPFSPNLTPARRSSSPIRDIAGSPLPNVPLSPLSIKDPPLSPSLKDAPPSPTIIEPPLSPSAERRPSTRQERLDSFKKSYSVDIWTSDETDAPGVPAFEIEQVDYTSNDYDDEIFEMDPQDIGEKNLNDTNQEEEDTKALESGSDVFEEHLDSGKITGNEVVSTTEDECWVSVEDIREVCEDNKSDDINID</sequence>
<feature type="region of interest" description="Disordered" evidence="1">
    <location>
        <begin position="59"/>
        <end position="135"/>
    </location>
</feature>
<name>A0A1B6CKG2_9HEMI</name>
<evidence type="ECO:0000313" key="2">
    <source>
        <dbReference type="EMBL" id="JAS13969.1"/>
    </source>
</evidence>
<dbReference type="EMBL" id="GEDC01023329">
    <property type="protein sequence ID" value="JAS13969.1"/>
    <property type="molecule type" value="Transcribed_RNA"/>
</dbReference>
<accession>A0A1B6CKG2</accession>
<organism evidence="2">
    <name type="scientific">Clastoptera arizonana</name>
    <name type="common">Arizona spittle bug</name>
    <dbReference type="NCBI Taxonomy" id="38151"/>
    <lineage>
        <taxon>Eukaryota</taxon>
        <taxon>Metazoa</taxon>
        <taxon>Ecdysozoa</taxon>
        <taxon>Arthropoda</taxon>
        <taxon>Hexapoda</taxon>
        <taxon>Insecta</taxon>
        <taxon>Pterygota</taxon>
        <taxon>Neoptera</taxon>
        <taxon>Paraneoptera</taxon>
        <taxon>Hemiptera</taxon>
        <taxon>Auchenorrhyncha</taxon>
        <taxon>Cercopoidea</taxon>
        <taxon>Clastopteridae</taxon>
        <taxon>Clastoptera</taxon>
    </lineage>
</organism>
<feature type="compositionally biased region" description="Low complexity" evidence="1">
    <location>
        <begin position="83"/>
        <end position="94"/>
    </location>
</feature>
<feature type="compositionally biased region" description="Basic and acidic residues" evidence="1">
    <location>
        <begin position="122"/>
        <end position="135"/>
    </location>
</feature>
<feature type="compositionally biased region" description="Polar residues" evidence="1">
    <location>
        <begin position="59"/>
        <end position="76"/>
    </location>
</feature>
<feature type="non-terminal residue" evidence="2">
    <location>
        <position position="1"/>
    </location>
</feature>
<protein>
    <submittedName>
        <fullName evidence="2">Uncharacterized protein</fullName>
    </submittedName>
</protein>
<evidence type="ECO:0000256" key="1">
    <source>
        <dbReference type="SAM" id="MobiDB-lite"/>
    </source>
</evidence>
<dbReference type="AlphaFoldDB" id="A0A1B6CKG2"/>
<proteinExistence type="predicted"/>